<accession>A0ABP6T9Z1</accession>
<evidence type="ECO:0000313" key="1">
    <source>
        <dbReference type="EMBL" id="GAA3396324.1"/>
    </source>
</evidence>
<name>A0ABP6T9Z1_9ACTN</name>
<organism evidence="1 2">
    <name type="scientific">Cryptosporangium minutisporangium</name>
    <dbReference type="NCBI Taxonomy" id="113569"/>
    <lineage>
        <taxon>Bacteria</taxon>
        <taxon>Bacillati</taxon>
        <taxon>Actinomycetota</taxon>
        <taxon>Actinomycetes</taxon>
        <taxon>Cryptosporangiales</taxon>
        <taxon>Cryptosporangiaceae</taxon>
        <taxon>Cryptosporangium</taxon>
    </lineage>
</organism>
<proteinExistence type="predicted"/>
<comment type="caution">
    <text evidence="1">The sequence shown here is derived from an EMBL/GenBank/DDBJ whole genome shotgun (WGS) entry which is preliminary data.</text>
</comment>
<dbReference type="EMBL" id="BAAAYN010000055">
    <property type="protein sequence ID" value="GAA3396324.1"/>
    <property type="molecule type" value="Genomic_DNA"/>
</dbReference>
<gene>
    <name evidence="1" type="ORF">GCM10020369_72600</name>
</gene>
<reference evidence="2" key="1">
    <citation type="journal article" date="2019" name="Int. J. Syst. Evol. Microbiol.">
        <title>The Global Catalogue of Microorganisms (GCM) 10K type strain sequencing project: providing services to taxonomists for standard genome sequencing and annotation.</title>
        <authorList>
            <consortium name="The Broad Institute Genomics Platform"/>
            <consortium name="The Broad Institute Genome Sequencing Center for Infectious Disease"/>
            <person name="Wu L."/>
            <person name="Ma J."/>
        </authorList>
    </citation>
    <scope>NUCLEOTIDE SEQUENCE [LARGE SCALE GENOMIC DNA]</scope>
    <source>
        <strain evidence="2">JCM 9458</strain>
    </source>
</reference>
<sequence length="96" mass="10295">MSTWDATPLPRTPEGAYPTLLPAGAMTAYWEAAQETRGSVRLAGELLPMTSDYEPVSLPADFPSIDVLLARCGLLLHSSTSPIRSTDRTVATISEC</sequence>
<evidence type="ECO:0000313" key="2">
    <source>
        <dbReference type="Proteomes" id="UP001501676"/>
    </source>
</evidence>
<dbReference type="Proteomes" id="UP001501676">
    <property type="component" value="Unassembled WGS sequence"/>
</dbReference>
<keyword evidence="2" id="KW-1185">Reference proteome</keyword>
<protein>
    <submittedName>
        <fullName evidence="1">Uncharacterized protein</fullName>
    </submittedName>
</protein>